<proteinExistence type="predicted"/>
<dbReference type="EMBL" id="FTOB01000002">
    <property type="protein sequence ID" value="SIS47673.1"/>
    <property type="molecule type" value="Genomic_DNA"/>
</dbReference>
<keyword evidence="3" id="KW-1185">Reference proteome</keyword>
<dbReference type="PROSITE" id="PS50093">
    <property type="entry name" value="PKD"/>
    <property type="match status" value="1"/>
</dbReference>
<dbReference type="InterPro" id="IPR022409">
    <property type="entry name" value="PKD/Chitinase_dom"/>
</dbReference>
<gene>
    <name evidence="2" type="ORF">SAMN05421766_102158</name>
</gene>
<protein>
    <submittedName>
        <fullName evidence="2">PKD domain-containing protein</fullName>
    </submittedName>
</protein>
<dbReference type="Gene3D" id="2.60.120.260">
    <property type="entry name" value="Galactose-binding domain-like"/>
    <property type="match status" value="1"/>
</dbReference>
<evidence type="ECO:0000313" key="3">
    <source>
        <dbReference type="Proteomes" id="UP000185728"/>
    </source>
</evidence>
<organism evidence="2 3">
    <name type="scientific">Zobellia uliginosa</name>
    <dbReference type="NCBI Taxonomy" id="143224"/>
    <lineage>
        <taxon>Bacteria</taxon>
        <taxon>Pseudomonadati</taxon>
        <taxon>Bacteroidota</taxon>
        <taxon>Flavobacteriia</taxon>
        <taxon>Flavobacteriales</taxon>
        <taxon>Flavobacteriaceae</taxon>
        <taxon>Zobellia</taxon>
    </lineage>
</organism>
<dbReference type="CDD" id="cd00146">
    <property type="entry name" value="PKD"/>
    <property type="match status" value="1"/>
</dbReference>
<dbReference type="InterPro" id="IPR035986">
    <property type="entry name" value="PKD_dom_sf"/>
</dbReference>
<reference evidence="2 3" key="1">
    <citation type="submission" date="2017-01" db="EMBL/GenBank/DDBJ databases">
        <authorList>
            <person name="Varghese N."/>
            <person name="Submissions S."/>
        </authorList>
    </citation>
    <scope>NUCLEOTIDE SEQUENCE [LARGE SCALE GENOMIC DNA]</scope>
    <source>
        <strain evidence="2 3">DSM 2061</strain>
    </source>
</reference>
<dbReference type="InterPro" id="IPR000601">
    <property type="entry name" value="PKD_dom"/>
</dbReference>
<dbReference type="Gene3D" id="2.60.40.10">
    <property type="entry name" value="Immunoglobulins"/>
    <property type="match status" value="2"/>
</dbReference>
<sequence length="507" mass="55246">MKKIIYFLISVFFVFSAPSCEQEDYSDINITHDTEEKVTKEFVGDLDSQIIIKDMDGTLVNEIDMGKTFFVIDNTEGNSDTSEWVITKGDETITSTEQMVRLNFSNPGVATVKLTSTRSSDGKTTSSETTVTINSVPVKSSFITDPVADAETVAIYTSNSISFTDTSEGSPTQFNWVFEGPETLTSTEQNPVMTFMEPGIYNVTLTATRDDGDEGISEDTIEKIGFIKVEQLVVELIRAVATDSKIELQFTQPIAQDIPAGASSEFAITINTKNGAILTPDIVSIEATGEKTVELVFGDKMYSDDEVLISFNPTGILKDATGNYVPEMITDEPCVYGHNLWSGTDTEDESKFALSTNSSGSGFFKFVDENSPELPMEPYQGRSCIGFIRGDDKIGLSVMQGYTVAEGDVVVLAYEGKRIENVAGALERRMSATMASGGNDANGNWSSANSNGGDNEWITVTKTINVSADTKGVTGELFLTFFRYGGNSDTAALWIDNLRIYKPNPRP</sequence>
<dbReference type="SUPFAM" id="SSF49299">
    <property type="entry name" value="PKD domain"/>
    <property type="match status" value="2"/>
</dbReference>
<dbReference type="Proteomes" id="UP000185728">
    <property type="component" value="Unassembled WGS sequence"/>
</dbReference>
<dbReference type="SMART" id="SM00089">
    <property type="entry name" value="PKD"/>
    <property type="match status" value="1"/>
</dbReference>
<dbReference type="Pfam" id="PF18911">
    <property type="entry name" value="PKD_4"/>
    <property type="match status" value="1"/>
</dbReference>
<dbReference type="InterPro" id="IPR013783">
    <property type="entry name" value="Ig-like_fold"/>
</dbReference>
<feature type="domain" description="PKD" evidence="1">
    <location>
        <begin position="160"/>
        <end position="212"/>
    </location>
</feature>
<accession>A0ABY1KP59</accession>
<dbReference type="RefSeq" id="WP_076453960.1">
    <property type="nucleotide sequence ID" value="NZ_FTOB01000002.1"/>
</dbReference>
<comment type="caution">
    <text evidence="2">The sequence shown here is derived from an EMBL/GenBank/DDBJ whole genome shotgun (WGS) entry which is preliminary data.</text>
</comment>
<name>A0ABY1KP59_9FLAO</name>
<evidence type="ECO:0000313" key="2">
    <source>
        <dbReference type="EMBL" id="SIS47673.1"/>
    </source>
</evidence>
<evidence type="ECO:0000259" key="1">
    <source>
        <dbReference type="PROSITE" id="PS50093"/>
    </source>
</evidence>